<reference evidence="10 11" key="1">
    <citation type="journal article" date="2019" name="BMC Genomics">
        <title>New insights from Opisthorchis felineus genome: update on genomics of the epidemiologically important liver flukes.</title>
        <authorList>
            <person name="Ershov N.I."/>
            <person name="Mordvinov V.A."/>
            <person name="Prokhortchouk E.B."/>
            <person name="Pakharukova M.Y."/>
            <person name="Gunbin K.V."/>
            <person name="Ustyantsev K."/>
            <person name="Genaev M.A."/>
            <person name="Blinov A.G."/>
            <person name="Mazur A."/>
            <person name="Boulygina E."/>
            <person name="Tsygankova S."/>
            <person name="Khrameeva E."/>
            <person name="Chekanov N."/>
            <person name="Fan G."/>
            <person name="Xiao A."/>
            <person name="Zhang H."/>
            <person name="Xu X."/>
            <person name="Yang H."/>
            <person name="Solovyev V."/>
            <person name="Lee S.M."/>
            <person name="Liu X."/>
            <person name="Afonnikov D.A."/>
            <person name="Skryabin K.G."/>
        </authorList>
    </citation>
    <scope>NUCLEOTIDE SEQUENCE [LARGE SCALE GENOMIC DNA]</scope>
    <source>
        <strain evidence="10">AK-0245</strain>
        <tissue evidence="10">Whole organism</tissue>
    </source>
</reference>
<evidence type="ECO:0000259" key="9">
    <source>
        <dbReference type="PROSITE" id="PS50157"/>
    </source>
</evidence>
<keyword evidence="6" id="KW-0804">Transcription</keyword>
<evidence type="ECO:0000313" key="11">
    <source>
        <dbReference type="Proteomes" id="UP000308267"/>
    </source>
</evidence>
<comment type="subcellular location">
    <subcellularLocation>
        <location evidence="1">Nucleus</location>
    </subcellularLocation>
</comment>
<evidence type="ECO:0000256" key="5">
    <source>
        <dbReference type="ARBA" id="ARBA00023015"/>
    </source>
</evidence>
<dbReference type="STRING" id="147828.A0A4S2LBD7"/>
<protein>
    <recommendedName>
        <fullName evidence="9">C2H2-type domain-containing protein</fullName>
    </recommendedName>
</protein>
<evidence type="ECO:0000256" key="1">
    <source>
        <dbReference type="ARBA" id="ARBA00004123"/>
    </source>
</evidence>
<keyword evidence="4" id="KW-0862">Zinc</keyword>
<evidence type="ECO:0000256" key="7">
    <source>
        <dbReference type="ARBA" id="ARBA00023242"/>
    </source>
</evidence>
<sequence length="538" mass="59203">MVPSVEQPSLASVQLVMHSTPIPLEDYPNSTNVLTAVPGTPGNARLKSGSGAALSDWTYTLEYGSLPTVQFAYLPLRIQHLIGQRVSKSRCPLFTLVVSNRNQWCLVKLSGDLSCESPVKTKPHGTDVDAHTKDTTLLSMACRLKQATLVLTVDEHTEAHYVGTSVTFHLIPSESTNAWKCPFCGSSFFLGTDINGRATIEQHLRLHLELRCCMDCATLLPNTIRNVSPCSSFPHECSQLINQSTVQADCLSSALTHASVPNPSPVFSSPINLRKLQSCDSEQVTVTVPEQRGTLIVLCPNSKPSKTCHPSKRRRVPEKYCVHCNMEFETPGKYQQHRKNVHRPYRLMCPECGVSFSTKGNLTKHFLSLHNQATLSQCALCKKQFLNRYNLQRHIQQAHPKKMPTPQFGTSSTVSANVVNSFSEIDHVASKPDTCTADHLNQESALSCLPTASDVLKSRGFYLYLSEAGTTPSAPDTPHLELCTDNTNSTNHPSQSALVAEVHLTPCEPSTPDAQYGLLESAWRQSIRLPNNFSSPTL</sequence>
<dbReference type="PANTHER" id="PTHR46179:SF13">
    <property type="entry name" value="C2H2-TYPE DOMAIN-CONTAINING PROTEIN"/>
    <property type="match status" value="1"/>
</dbReference>
<feature type="domain" description="C2H2-type" evidence="9">
    <location>
        <begin position="347"/>
        <end position="370"/>
    </location>
</feature>
<feature type="domain" description="C2H2-type" evidence="9">
    <location>
        <begin position="376"/>
        <end position="404"/>
    </location>
</feature>
<organism evidence="10 11">
    <name type="scientific">Opisthorchis felineus</name>
    <dbReference type="NCBI Taxonomy" id="147828"/>
    <lineage>
        <taxon>Eukaryota</taxon>
        <taxon>Metazoa</taxon>
        <taxon>Spiralia</taxon>
        <taxon>Lophotrochozoa</taxon>
        <taxon>Platyhelminthes</taxon>
        <taxon>Trematoda</taxon>
        <taxon>Digenea</taxon>
        <taxon>Opisthorchiida</taxon>
        <taxon>Opisthorchiata</taxon>
        <taxon>Opisthorchiidae</taxon>
        <taxon>Opisthorchis</taxon>
    </lineage>
</organism>
<name>A0A4S2LBD7_OPIFE</name>
<dbReference type="Proteomes" id="UP000308267">
    <property type="component" value="Unassembled WGS sequence"/>
</dbReference>
<keyword evidence="2" id="KW-0479">Metal-binding</keyword>
<dbReference type="PANTHER" id="PTHR46179">
    <property type="entry name" value="ZINC FINGER PROTEIN"/>
    <property type="match status" value="1"/>
</dbReference>
<dbReference type="GO" id="GO:0008270">
    <property type="term" value="F:zinc ion binding"/>
    <property type="evidence" value="ECO:0007669"/>
    <property type="project" value="UniProtKB-KW"/>
</dbReference>
<dbReference type="GO" id="GO:0005634">
    <property type="term" value="C:nucleus"/>
    <property type="evidence" value="ECO:0007669"/>
    <property type="project" value="UniProtKB-SubCell"/>
</dbReference>
<dbReference type="AlphaFoldDB" id="A0A4S2LBD7"/>
<evidence type="ECO:0000256" key="8">
    <source>
        <dbReference type="PROSITE-ProRule" id="PRU00042"/>
    </source>
</evidence>
<dbReference type="InterPro" id="IPR036236">
    <property type="entry name" value="Znf_C2H2_sf"/>
</dbReference>
<comment type="caution">
    <text evidence="10">The sequence shown here is derived from an EMBL/GenBank/DDBJ whole genome shotgun (WGS) entry which is preliminary data.</text>
</comment>
<dbReference type="InterPro" id="IPR013087">
    <property type="entry name" value="Znf_C2H2_type"/>
</dbReference>
<dbReference type="Gene3D" id="3.30.160.60">
    <property type="entry name" value="Classic Zinc Finger"/>
    <property type="match status" value="2"/>
</dbReference>
<dbReference type="PROSITE" id="PS00028">
    <property type="entry name" value="ZINC_FINGER_C2H2_1"/>
    <property type="match status" value="2"/>
</dbReference>
<evidence type="ECO:0000256" key="2">
    <source>
        <dbReference type="ARBA" id="ARBA00022723"/>
    </source>
</evidence>
<dbReference type="PROSITE" id="PS50157">
    <property type="entry name" value="ZINC_FINGER_C2H2_2"/>
    <property type="match status" value="2"/>
</dbReference>
<keyword evidence="3 8" id="KW-0863">Zinc-finger</keyword>
<dbReference type="EMBL" id="SJOL01008406">
    <property type="protein sequence ID" value="TGZ60391.1"/>
    <property type="molecule type" value="Genomic_DNA"/>
</dbReference>
<dbReference type="SMART" id="SM00355">
    <property type="entry name" value="ZnF_C2H2"/>
    <property type="match status" value="4"/>
</dbReference>
<evidence type="ECO:0000256" key="6">
    <source>
        <dbReference type="ARBA" id="ARBA00023163"/>
    </source>
</evidence>
<keyword evidence="11" id="KW-1185">Reference proteome</keyword>
<dbReference type="Pfam" id="PF00096">
    <property type="entry name" value="zf-C2H2"/>
    <property type="match status" value="1"/>
</dbReference>
<dbReference type="InterPro" id="IPR051061">
    <property type="entry name" value="Zinc_finger_trans_reg"/>
</dbReference>
<proteinExistence type="predicted"/>
<dbReference type="GO" id="GO:0006357">
    <property type="term" value="P:regulation of transcription by RNA polymerase II"/>
    <property type="evidence" value="ECO:0007669"/>
    <property type="project" value="TreeGrafter"/>
</dbReference>
<dbReference type="SUPFAM" id="SSF57667">
    <property type="entry name" value="beta-beta-alpha zinc fingers"/>
    <property type="match status" value="1"/>
</dbReference>
<accession>A0A4S2LBD7</accession>
<evidence type="ECO:0000256" key="3">
    <source>
        <dbReference type="ARBA" id="ARBA00022771"/>
    </source>
</evidence>
<keyword evidence="7" id="KW-0539">Nucleus</keyword>
<evidence type="ECO:0000256" key="4">
    <source>
        <dbReference type="ARBA" id="ARBA00022833"/>
    </source>
</evidence>
<evidence type="ECO:0000313" key="10">
    <source>
        <dbReference type="EMBL" id="TGZ60391.1"/>
    </source>
</evidence>
<dbReference type="OrthoDB" id="10004641at2759"/>
<keyword evidence="5" id="KW-0805">Transcription regulation</keyword>
<gene>
    <name evidence="10" type="ORF">CRM22_008580</name>
</gene>